<dbReference type="FunFam" id="1.10.2000.10:FF:000019">
    <property type="entry name" value="Corin, isoform B"/>
    <property type="match status" value="1"/>
</dbReference>
<dbReference type="SMART" id="SM00020">
    <property type="entry name" value="Tryp_SPc"/>
    <property type="match status" value="1"/>
</dbReference>
<feature type="domain" description="FZ" evidence="13">
    <location>
        <begin position="620"/>
        <end position="741"/>
    </location>
</feature>
<evidence type="ECO:0008006" key="18">
    <source>
        <dbReference type="Google" id="ProtNLM"/>
    </source>
</evidence>
<keyword evidence="4 11" id="KW-0720">Serine protease</keyword>
<dbReference type="InterPro" id="IPR036790">
    <property type="entry name" value="Frizzled_dom_sf"/>
</dbReference>
<dbReference type="InterPro" id="IPR001314">
    <property type="entry name" value="Peptidase_S1A"/>
</dbReference>
<keyword evidence="5 9" id="KW-1015">Disulfide bond</keyword>
<comment type="subcellular location">
    <subcellularLocation>
        <location evidence="1">Cell membrane</location>
        <topology evidence="1">Single-pass membrane protein</topology>
    </subcellularLocation>
</comment>
<dbReference type="Pfam" id="PF15494">
    <property type="entry name" value="SRCR_2"/>
    <property type="match status" value="1"/>
</dbReference>
<sequence length="1204" mass="134388">MAALVKELECRFENFTSDIKKSFFNRERTSSLVRSTNDYDFGCGGEKRQDKTETLKTQIASVSSVALSALKRDSSRESKESNSIIANINIEKISTASNQQQVTQIDAPKQHRERKNPPNRLALAPPPIPKRTFQGRIYTGSDIRLPKTQSKSLSDADNNKIDCANDLCSISFDDIGDSDDLVIFDKKLDPNQSSSDSSRSQTTIDTGYISAFETDRSSVSTNQRQFRGRFSSEDTQSSLDSYLSSDLQRADTIDSLHSNFTDSPFVMKKNSNVFNFDQNRLSKKISSSGSIDSDNNNNNKSISTPIKSCSRGSRTLVSTTTRTKSGIRPPIPPLRASQLADIMKDAEQCLSTMMNSGSSSNSNNNVRTSESNKPPPLNQIHHAKINQRQDSNISSDSYSMMSSPGYSTKNMEAPLLQNVSKINKSKNIHHQNSTDSFIMSSINKSINRNITCGGGGLYTRRQDSNISQDCFNRTSSLNPKLLDAPLLAHAAKMNSYKQQCYKPIDEITQETIDNNNSAAIIKSASTPASLQTIVRFSNGSNMSLQHKILRARKNSNPYVTHGRLRFRLFQILLNVIALMIIAGALAAYFHAYPNVKFINKTISVPTRLDLSETMSINQNPAPGICLPIIVKFCQNHKIPYNYTVFPNYISHFGQLEAQVELEQFDALVDVQCFELVPLYLCSLFVPKCSSMGKPVPPCRNLCLETMRRCGFFFDVFGLELPEYLNCKLFTDSLDSDECVGGIEMKELKTKKPLCDEFACDKKRCIPYKYVCDGVVDCFDQTDELRCSPCNHTSNDRGSLIHCGERKCMSDRNICDGTAVCPHGEDERNCVRLSSTNGDLGRGTLEVYKASRKRWEPACIRTWDAQNSPSKVCTMLGYSSVNSSRLLRRGTNTTMNVNQDTQVYMRMAQRKTSTLLREYTSCNDNSTQVVVELTCSNFECGKVRTRRRIGKTRIVGGKEAKPGDWPFLAAILGGPEEDFIVVFYCAGVLIADQWVLSAAHCIGNHTLRNLNDWTIQLGMTRRFSHAHYGQKIKVKKVIPHPQYNDIVAHDNDIALFQLATRVAFHDHLLPVCLPPNIIGWGKREDKNSNPNAQNTAYETAINEVTVPVLNRETCNEWLDSLNVTDGMICAGYPEGKYDACQGDSGGPLLCPMPDDREKWFVGGIVSWGIMCAQPKLPGVYANVPKYIPWILSQINNHTKIPENGG</sequence>
<dbReference type="GO" id="GO:0004252">
    <property type="term" value="F:serine-type endopeptidase activity"/>
    <property type="evidence" value="ECO:0007669"/>
    <property type="project" value="InterPro"/>
</dbReference>
<dbReference type="PANTHER" id="PTHR24252">
    <property type="entry name" value="ACROSIN-RELATED"/>
    <property type="match status" value="1"/>
</dbReference>
<dbReference type="SMART" id="SM00063">
    <property type="entry name" value="FRI"/>
    <property type="match status" value="1"/>
</dbReference>
<feature type="disulfide bond" evidence="9">
    <location>
        <begin position="802"/>
        <end position="820"/>
    </location>
</feature>
<dbReference type="InterPro" id="IPR020067">
    <property type="entry name" value="Frizzled_dom"/>
</dbReference>
<feature type="domain" description="Peptidase S1" evidence="14">
    <location>
        <begin position="953"/>
        <end position="1194"/>
    </location>
</feature>
<dbReference type="Proteomes" id="UP001107558">
    <property type="component" value="Chromosome 2"/>
</dbReference>
<dbReference type="InterPro" id="IPR001190">
    <property type="entry name" value="SRCR"/>
</dbReference>
<accession>A0A9J6C5T0</accession>
<keyword evidence="17" id="KW-1185">Reference proteome</keyword>
<dbReference type="SMART" id="SM00202">
    <property type="entry name" value="SR"/>
    <property type="match status" value="1"/>
</dbReference>
<feature type="region of interest" description="Disordered" evidence="12">
    <location>
        <begin position="215"/>
        <end position="237"/>
    </location>
</feature>
<comment type="similarity">
    <text evidence="7">Belongs to the peptidase S1 family. CLIP subfamily.</text>
</comment>
<evidence type="ECO:0000256" key="5">
    <source>
        <dbReference type="ARBA" id="ARBA00023157"/>
    </source>
</evidence>
<dbReference type="PRINTS" id="PR00722">
    <property type="entry name" value="CHYMOTRYPSIN"/>
</dbReference>
<keyword evidence="2 11" id="KW-0645">Protease</keyword>
<dbReference type="GO" id="GO:0006508">
    <property type="term" value="P:proteolysis"/>
    <property type="evidence" value="ECO:0007669"/>
    <property type="project" value="UniProtKB-KW"/>
</dbReference>
<dbReference type="Pfam" id="PF00057">
    <property type="entry name" value="Ldl_recept_a"/>
    <property type="match status" value="1"/>
</dbReference>
<dbReference type="SUPFAM" id="SSF63501">
    <property type="entry name" value="Frizzled cysteine-rich domain"/>
    <property type="match status" value="1"/>
</dbReference>
<dbReference type="SUPFAM" id="SSF57424">
    <property type="entry name" value="LDL receptor-like module"/>
    <property type="match status" value="2"/>
</dbReference>
<evidence type="ECO:0000259" key="13">
    <source>
        <dbReference type="PROSITE" id="PS50038"/>
    </source>
</evidence>
<evidence type="ECO:0000256" key="3">
    <source>
        <dbReference type="ARBA" id="ARBA00022801"/>
    </source>
</evidence>
<feature type="region of interest" description="Disordered" evidence="12">
    <location>
        <begin position="97"/>
        <end position="141"/>
    </location>
</feature>
<dbReference type="CDD" id="cd00190">
    <property type="entry name" value="Tryp_SPc"/>
    <property type="match status" value="1"/>
</dbReference>
<dbReference type="GO" id="GO:0005886">
    <property type="term" value="C:plasma membrane"/>
    <property type="evidence" value="ECO:0007669"/>
    <property type="project" value="UniProtKB-SubCell"/>
</dbReference>
<dbReference type="SUPFAM" id="SSF56487">
    <property type="entry name" value="SRCR-like"/>
    <property type="match status" value="1"/>
</dbReference>
<dbReference type="Pfam" id="PF00089">
    <property type="entry name" value="Trypsin"/>
    <property type="match status" value="1"/>
</dbReference>
<dbReference type="PROSITE" id="PS50038">
    <property type="entry name" value="FZ"/>
    <property type="match status" value="1"/>
</dbReference>
<name>A0A9J6C5T0_POLVA</name>
<feature type="compositionally biased region" description="Low complexity" evidence="12">
    <location>
        <begin position="390"/>
        <end position="403"/>
    </location>
</feature>
<dbReference type="Gene3D" id="1.10.2000.10">
    <property type="entry name" value="Frizzled cysteine-rich domain"/>
    <property type="match status" value="1"/>
</dbReference>
<evidence type="ECO:0000256" key="10">
    <source>
        <dbReference type="PROSITE-ProRule" id="PRU00196"/>
    </source>
</evidence>
<dbReference type="PANTHER" id="PTHR24252:SF7">
    <property type="entry name" value="HYALIN"/>
    <property type="match status" value="1"/>
</dbReference>
<dbReference type="InterPro" id="IPR018114">
    <property type="entry name" value="TRYPSIN_HIS"/>
</dbReference>
<dbReference type="Gene3D" id="3.10.250.10">
    <property type="entry name" value="SRCR-like domain"/>
    <property type="match status" value="1"/>
</dbReference>
<dbReference type="SUPFAM" id="SSF50494">
    <property type="entry name" value="Trypsin-like serine proteases"/>
    <property type="match status" value="1"/>
</dbReference>
<feature type="disulfide bond" evidence="9">
    <location>
        <begin position="759"/>
        <end position="777"/>
    </location>
</feature>
<comment type="caution">
    <text evidence="10">Lacks conserved residue(s) required for the propagation of feature annotation.</text>
</comment>
<reference evidence="16" key="1">
    <citation type="submission" date="2021-03" db="EMBL/GenBank/DDBJ databases">
        <title>Chromosome level genome of the anhydrobiotic midge Polypedilum vanderplanki.</title>
        <authorList>
            <person name="Yoshida Y."/>
            <person name="Kikawada T."/>
            <person name="Gusev O."/>
        </authorList>
    </citation>
    <scope>NUCLEOTIDE SEQUENCE</scope>
    <source>
        <strain evidence="16">NIAS01</strain>
        <tissue evidence="16">Whole body or cell culture</tissue>
    </source>
</reference>
<evidence type="ECO:0000256" key="1">
    <source>
        <dbReference type="ARBA" id="ARBA00004162"/>
    </source>
</evidence>
<dbReference type="Gene3D" id="4.10.400.10">
    <property type="entry name" value="Low-density Lipoprotein Receptor"/>
    <property type="match status" value="1"/>
</dbReference>
<dbReference type="FunFam" id="2.40.10.10:FF:000003">
    <property type="entry name" value="Transmembrane serine protease 3"/>
    <property type="match status" value="1"/>
</dbReference>
<evidence type="ECO:0000256" key="12">
    <source>
        <dbReference type="SAM" id="MobiDB-lite"/>
    </source>
</evidence>
<evidence type="ECO:0000256" key="9">
    <source>
        <dbReference type="PROSITE-ProRule" id="PRU00124"/>
    </source>
</evidence>
<dbReference type="PROSITE" id="PS00134">
    <property type="entry name" value="TRYPSIN_HIS"/>
    <property type="match status" value="1"/>
</dbReference>
<dbReference type="PROSITE" id="PS50240">
    <property type="entry name" value="TRYPSIN_DOM"/>
    <property type="match status" value="1"/>
</dbReference>
<dbReference type="InterPro" id="IPR043504">
    <property type="entry name" value="Peptidase_S1_PA_chymotrypsin"/>
</dbReference>
<evidence type="ECO:0000256" key="2">
    <source>
        <dbReference type="ARBA" id="ARBA00022670"/>
    </source>
</evidence>
<evidence type="ECO:0000256" key="7">
    <source>
        <dbReference type="ARBA" id="ARBA00024195"/>
    </source>
</evidence>
<dbReference type="InterPro" id="IPR036055">
    <property type="entry name" value="LDL_receptor-like_sf"/>
</dbReference>
<dbReference type="AlphaFoldDB" id="A0A9J6C5T0"/>
<feature type="region of interest" description="Disordered" evidence="12">
    <location>
        <begin position="285"/>
        <end position="333"/>
    </location>
</feature>
<evidence type="ECO:0000259" key="15">
    <source>
        <dbReference type="PROSITE" id="PS50287"/>
    </source>
</evidence>
<keyword evidence="3 11" id="KW-0378">Hydrolase</keyword>
<dbReference type="Gene3D" id="2.40.10.10">
    <property type="entry name" value="Trypsin-like serine proteases"/>
    <property type="match status" value="1"/>
</dbReference>
<evidence type="ECO:0000313" key="16">
    <source>
        <dbReference type="EMBL" id="KAG5677343.1"/>
    </source>
</evidence>
<evidence type="ECO:0000256" key="6">
    <source>
        <dbReference type="ARBA" id="ARBA00023180"/>
    </source>
</evidence>
<dbReference type="PROSITE" id="PS00135">
    <property type="entry name" value="TRYPSIN_SER"/>
    <property type="match status" value="1"/>
</dbReference>
<feature type="compositionally biased region" description="Low complexity" evidence="12">
    <location>
        <begin position="285"/>
        <end position="308"/>
    </location>
</feature>
<dbReference type="EMBL" id="JADBJN010000002">
    <property type="protein sequence ID" value="KAG5677343.1"/>
    <property type="molecule type" value="Genomic_DNA"/>
</dbReference>
<gene>
    <name evidence="16" type="ORF">PVAND_007109</name>
</gene>
<evidence type="ECO:0000259" key="14">
    <source>
        <dbReference type="PROSITE" id="PS50240"/>
    </source>
</evidence>
<feature type="compositionally biased region" description="Low complexity" evidence="12">
    <location>
        <begin position="355"/>
        <end position="372"/>
    </location>
</feature>
<dbReference type="InterPro" id="IPR009003">
    <property type="entry name" value="Peptidase_S1_PA"/>
</dbReference>
<feature type="compositionally biased region" description="Polar residues" evidence="12">
    <location>
        <begin position="310"/>
        <end position="324"/>
    </location>
</feature>
<protein>
    <recommendedName>
        <fullName evidence="18">Atrial natriuretic peptide-converting enzyme-like protein</fullName>
    </recommendedName>
</protein>
<organism evidence="16 17">
    <name type="scientific">Polypedilum vanderplanki</name>
    <name type="common">Sleeping chironomid midge</name>
    <dbReference type="NCBI Taxonomy" id="319348"/>
    <lineage>
        <taxon>Eukaryota</taxon>
        <taxon>Metazoa</taxon>
        <taxon>Ecdysozoa</taxon>
        <taxon>Arthropoda</taxon>
        <taxon>Hexapoda</taxon>
        <taxon>Insecta</taxon>
        <taxon>Pterygota</taxon>
        <taxon>Neoptera</taxon>
        <taxon>Endopterygota</taxon>
        <taxon>Diptera</taxon>
        <taxon>Nematocera</taxon>
        <taxon>Chironomoidea</taxon>
        <taxon>Chironomidae</taxon>
        <taxon>Chironominae</taxon>
        <taxon>Polypedilum</taxon>
        <taxon>Polypedilum</taxon>
    </lineage>
</organism>
<dbReference type="OrthoDB" id="5979691at2759"/>
<dbReference type="InterPro" id="IPR001254">
    <property type="entry name" value="Trypsin_dom"/>
</dbReference>
<evidence type="ECO:0000256" key="8">
    <source>
        <dbReference type="PROSITE-ProRule" id="PRU00090"/>
    </source>
</evidence>
<evidence type="ECO:0000313" key="17">
    <source>
        <dbReference type="Proteomes" id="UP001107558"/>
    </source>
</evidence>
<dbReference type="Pfam" id="PF01392">
    <property type="entry name" value="Fz"/>
    <property type="match status" value="1"/>
</dbReference>
<keyword evidence="6" id="KW-0325">Glycoprotein</keyword>
<feature type="disulfide bond" evidence="9">
    <location>
        <begin position="771"/>
        <end position="786"/>
    </location>
</feature>
<feature type="region of interest" description="Disordered" evidence="12">
    <location>
        <begin position="352"/>
        <end position="403"/>
    </location>
</feature>
<feature type="disulfide bond" evidence="8">
    <location>
        <begin position="702"/>
        <end position="726"/>
    </location>
</feature>
<feature type="domain" description="SRCR" evidence="15">
    <location>
        <begin position="830"/>
        <end position="879"/>
    </location>
</feature>
<dbReference type="InterPro" id="IPR002172">
    <property type="entry name" value="LDrepeatLR_classA_rpt"/>
</dbReference>
<dbReference type="PROSITE" id="PS50068">
    <property type="entry name" value="LDLRA_2"/>
    <property type="match status" value="2"/>
</dbReference>
<comment type="caution">
    <text evidence="16">The sequence shown here is derived from an EMBL/GenBank/DDBJ whole genome shotgun (WGS) entry which is preliminary data.</text>
</comment>
<dbReference type="InterPro" id="IPR033116">
    <property type="entry name" value="TRYPSIN_SER"/>
</dbReference>
<proteinExistence type="inferred from homology"/>
<dbReference type="InterPro" id="IPR036772">
    <property type="entry name" value="SRCR-like_dom_sf"/>
</dbReference>
<dbReference type="PROSITE" id="PS50287">
    <property type="entry name" value="SRCR_2"/>
    <property type="match status" value="1"/>
</dbReference>
<dbReference type="CDD" id="cd00112">
    <property type="entry name" value="LDLa"/>
    <property type="match status" value="1"/>
</dbReference>
<feature type="disulfide bond" evidence="9">
    <location>
        <begin position="814"/>
        <end position="829"/>
    </location>
</feature>
<dbReference type="SMART" id="SM00192">
    <property type="entry name" value="LDLa"/>
    <property type="match status" value="2"/>
</dbReference>
<dbReference type="CDD" id="cd07066">
    <property type="entry name" value="CRD_FZ"/>
    <property type="match status" value="1"/>
</dbReference>
<evidence type="ECO:0000256" key="11">
    <source>
        <dbReference type="RuleBase" id="RU363034"/>
    </source>
</evidence>
<evidence type="ECO:0000256" key="4">
    <source>
        <dbReference type="ARBA" id="ARBA00022825"/>
    </source>
</evidence>